<reference evidence="4 5" key="1">
    <citation type="submission" date="2018-01" db="EMBL/GenBank/DDBJ databases">
        <title>Genome sequence of a Cantenovulum-like bacteria.</title>
        <authorList>
            <person name="Tan W.R."/>
            <person name="Lau N.-S."/>
            <person name="Go F."/>
            <person name="Amirul A.-A.A."/>
        </authorList>
    </citation>
    <scope>NUCLEOTIDE SEQUENCE [LARGE SCALE GENOMIC DNA]</scope>
    <source>
        <strain evidence="4 5">CCB-QB4</strain>
        <plasmid evidence="5">Plasmid unnamed1</plasmid>
    </source>
</reference>
<dbReference type="Pfam" id="PF02615">
    <property type="entry name" value="Ldh_2"/>
    <property type="match status" value="1"/>
</dbReference>
<dbReference type="KEGG" id="cate:C2869_22075"/>
<gene>
    <name evidence="4" type="ORF">C2869_22075</name>
</gene>
<comment type="similarity">
    <text evidence="1">Belongs to the LDH2/MDH2 oxidoreductase family.</text>
</comment>
<proteinExistence type="inferred from homology"/>
<geneLocation type="plasmid" evidence="4">
    <name>unnamed1</name>
</geneLocation>
<evidence type="ECO:0000256" key="3">
    <source>
        <dbReference type="SAM" id="MobiDB-lite"/>
    </source>
</evidence>
<protein>
    <recommendedName>
        <fullName evidence="6">Malate dehydrogenase</fullName>
    </recommendedName>
</protein>
<name>A0A2S0VYE2_9ALTE</name>
<sequence length="359" mass="38216">MPDVATTDNRYFDYDLVFSKVTIALQNWGAGLADAEQETELMLEADLQEVPSHGIKMLSLIAQGIHSGVINPKAKPELKHNQAACSVIDCHNGLGRASSLYAMNIAIKNAKKFGIGLCVAQNTTHWGRAHAYAARAAKQGCMAICATNALPSMTLGNSHSAIIGNNPIGFAAPAQHNECPITLDMAMSQSSVGKVATAKREGQKVPDNWGVDEQGNPTTDPEKILNGAVLPMAGYKGESLAVMLEYLTAILANGKTGVELNPTGQKGVDANSSKTFIAIHVPAITPLNNFTLAGHHFNQQLNAQAPSFRLPGSRGWQAQQRNKHKIPIHSDTVLALQKLGISLTSECVTNEGMQAVAHT</sequence>
<dbReference type="PANTHER" id="PTHR11091:SF0">
    <property type="entry name" value="MALATE DEHYDROGENASE"/>
    <property type="match status" value="1"/>
</dbReference>
<dbReference type="InterPro" id="IPR003767">
    <property type="entry name" value="Malate/L-lactate_DH-like"/>
</dbReference>
<dbReference type="InterPro" id="IPR036111">
    <property type="entry name" value="Mal/L-sulfo/L-lacto_DH-like_sf"/>
</dbReference>
<dbReference type="Proteomes" id="UP000244441">
    <property type="component" value="Plasmid unnamed1"/>
</dbReference>
<dbReference type="Gene3D" id="3.30.1370.60">
    <property type="entry name" value="Hypothetical oxidoreductase yiak, domain 2"/>
    <property type="match status" value="1"/>
</dbReference>
<dbReference type="RefSeq" id="WP_108605229.1">
    <property type="nucleotide sequence ID" value="NZ_CP026605.1"/>
</dbReference>
<keyword evidence="2" id="KW-0560">Oxidoreductase</keyword>
<evidence type="ECO:0000256" key="1">
    <source>
        <dbReference type="ARBA" id="ARBA00006056"/>
    </source>
</evidence>
<evidence type="ECO:0000256" key="2">
    <source>
        <dbReference type="ARBA" id="ARBA00023002"/>
    </source>
</evidence>
<dbReference type="AlphaFoldDB" id="A0A2S0VYE2"/>
<evidence type="ECO:0000313" key="5">
    <source>
        <dbReference type="Proteomes" id="UP000244441"/>
    </source>
</evidence>
<evidence type="ECO:0008006" key="6">
    <source>
        <dbReference type="Google" id="ProtNLM"/>
    </source>
</evidence>
<feature type="region of interest" description="Disordered" evidence="3">
    <location>
        <begin position="199"/>
        <end position="220"/>
    </location>
</feature>
<keyword evidence="5" id="KW-1185">Reference proteome</keyword>
<evidence type="ECO:0000313" key="4">
    <source>
        <dbReference type="EMBL" id="AWB69192.1"/>
    </source>
</evidence>
<dbReference type="GO" id="GO:0016491">
    <property type="term" value="F:oxidoreductase activity"/>
    <property type="evidence" value="ECO:0007669"/>
    <property type="project" value="UniProtKB-KW"/>
</dbReference>
<dbReference type="Gene3D" id="1.10.1530.10">
    <property type="match status" value="1"/>
</dbReference>
<accession>A0A2S0VYE2</accession>
<dbReference type="OrthoDB" id="9769447at2"/>
<dbReference type="EMBL" id="CP026605">
    <property type="protein sequence ID" value="AWB69192.1"/>
    <property type="molecule type" value="Genomic_DNA"/>
</dbReference>
<organism evidence="4 5">
    <name type="scientific">Saccharobesus litoralis</name>
    <dbReference type="NCBI Taxonomy" id="2172099"/>
    <lineage>
        <taxon>Bacteria</taxon>
        <taxon>Pseudomonadati</taxon>
        <taxon>Pseudomonadota</taxon>
        <taxon>Gammaproteobacteria</taxon>
        <taxon>Alteromonadales</taxon>
        <taxon>Alteromonadaceae</taxon>
        <taxon>Saccharobesus</taxon>
    </lineage>
</organism>
<keyword evidence="4" id="KW-0614">Plasmid</keyword>
<dbReference type="PANTHER" id="PTHR11091">
    <property type="entry name" value="OXIDOREDUCTASE-RELATED"/>
    <property type="match status" value="1"/>
</dbReference>
<dbReference type="InterPro" id="IPR043144">
    <property type="entry name" value="Mal/L-sulf/L-lact_DH-like_ah"/>
</dbReference>
<dbReference type="SUPFAM" id="SSF89733">
    <property type="entry name" value="L-sulfolactate dehydrogenase-like"/>
    <property type="match status" value="1"/>
</dbReference>
<dbReference type="InterPro" id="IPR043143">
    <property type="entry name" value="Mal/L-sulf/L-lact_DH-like_NADP"/>
</dbReference>